<dbReference type="GO" id="GO:0016787">
    <property type="term" value="F:hydrolase activity"/>
    <property type="evidence" value="ECO:0007669"/>
    <property type="project" value="UniProtKB-KW"/>
</dbReference>
<comment type="caution">
    <text evidence="4">The sequence shown here is derived from an EMBL/GenBank/DDBJ whole genome shotgun (WGS) entry which is preliminary data.</text>
</comment>
<evidence type="ECO:0000313" key="5">
    <source>
        <dbReference type="Proteomes" id="UP000271010"/>
    </source>
</evidence>
<sequence length="330" mass="35810">MKVEETLQKILDQYATFKVPPIENMSPANARNAPTLKNAVEEMNAEHVANRVMNLAKPMPEPVGKVTHTLIPGPDGDLLARVYTPDGDGPFPVLVYFHGGGWVIANLDVYEPSCRALCNAAECVVVSVAYRQAPENKYPAAAEDAFAALQWVMYNTAGLNGIDGCVAVGGESAGGNLATVSCLMSKEKGLPLPVFQLLVYPITNYAFDTPSYLENANSKPLNADMMKWFFKHYLENEQDGSEPYVSPLRAADVSGLPPALVITAELDVLRDEGEEYARKLQQSGVITKQVRYPGMVHEFFSLSGVVPTAKEALEEAAAGLKAAFQSVRKQ</sequence>
<feature type="domain" description="Alpha/beta hydrolase fold-3" evidence="3">
    <location>
        <begin position="94"/>
        <end position="300"/>
    </location>
</feature>
<dbReference type="Proteomes" id="UP000271010">
    <property type="component" value="Unassembled WGS sequence"/>
</dbReference>
<dbReference type="InterPro" id="IPR029058">
    <property type="entry name" value="AB_hydrolase_fold"/>
</dbReference>
<dbReference type="OrthoDB" id="9815425at2"/>
<name>A0A3M9MRK7_9BACT</name>
<accession>A0A3M9MRK7</accession>
<keyword evidence="5" id="KW-1185">Reference proteome</keyword>
<evidence type="ECO:0000313" key="4">
    <source>
        <dbReference type="EMBL" id="RNI28172.1"/>
    </source>
</evidence>
<evidence type="ECO:0000256" key="2">
    <source>
        <dbReference type="ARBA" id="ARBA00022801"/>
    </source>
</evidence>
<dbReference type="InterPro" id="IPR013094">
    <property type="entry name" value="AB_hydrolase_3"/>
</dbReference>
<proteinExistence type="inferred from homology"/>
<dbReference type="InterPro" id="IPR050300">
    <property type="entry name" value="GDXG_lipolytic_enzyme"/>
</dbReference>
<reference evidence="4 5" key="1">
    <citation type="submission" date="2018-11" db="EMBL/GenBank/DDBJ databases">
        <title>Rufibacter latericius sp. nov., isolated from water in Baiyang Lake.</title>
        <authorList>
            <person name="Yang Y."/>
        </authorList>
    </citation>
    <scope>NUCLEOTIDE SEQUENCE [LARGE SCALE GENOMIC DNA]</scope>
    <source>
        <strain evidence="4 5">MCC P1</strain>
    </source>
</reference>
<comment type="similarity">
    <text evidence="1">Belongs to the 'GDXG' lipolytic enzyme family.</text>
</comment>
<evidence type="ECO:0000259" key="3">
    <source>
        <dbReference type="Pfam" id="PF07859"/>
    </source>
</evidence>
<dbReference type="PANTHER" id="PTHR48081">
    <property type="entry name" value="AB HYDROLASE SUPERFAMILY PROTEIN C4A8.06C"/>
    <property type="match status" value="1"/>
</dbReference>
<dbReference type="RefSeq" id="WP_123134639.1">
    <property type="nucleotide sequence ID" value="NZ_RJJE01000017.1"/>
</dbReference>
<evidence type="ECO:0000256" key="1">
    <source>
        <dbReference type="ARBA" id="ARBA00010515"/>
    </source>
</evidence>
<dbReference type="EMBL" id="RJJE01000017">
    <property type="protein sequence ID" value="RNI28172.1"/>
    <property type="molecule type" value="Genomic_DNA"/>
</dbReference>
<dbReference type="AlphaFoldDB" id="A0A3M9MRK7"/>
<dbReference type="FunFam" id="3.40.50.1820:FF:000089">
    <property type="entry name" value="Alpha/beta hydrolase"/>
    <property type="match status" value="1"/>
</dbReference>
<dbReference type="Pfam" id="PF07859">
    <property type="entry name" value="Abhydrolase_3"/>
    <property type="match status" value="1"/>
</dbReference>
<keyword evidence="2" id="KW-0378">Hydrolase</keyword>
<organism evidence="4 5">
    <name type="scientific">Rufibacter immobilis</name>
    <dbReference type="NCBI Taxonomy" id="1348778"/>
    <lineage>
        <taxon>Bacteria</taxon>
        <taxon>Pseudomonadati</taxon>
        <taxon>Bacteroidota</taxon>
        <taxon>Cytophagia</taxon>
        <taxon>Cytophagales</taxon>
        <taxon>Hymenobacteraceae</taxon>
        <taxon>Rufibacter</taxon>
    </lineage>
</organism>
<dbReference type="PANTHER" id="PTHR48081:SF8">
    <property type="entry name" value="ALPHA_BETA HYDROLASE FOLD-3 DOMAIN-CONTAINING PROTEIN-RELATED"/>
    <property type="match status" value="1"/>
</dbReference>
<dbReference type="SUPFAM" id="SSF53474">
    <property type="entry name" value="alpha/beta-Hydrolases"/>
    <property type="match status" value="1"/>
</dbReference>
<gene>
    <name evidence="4" type="ORF">EFA69_19055</name>
</gene>
<protein>
    <submittedName>
        <fullName evidence="4">Lipase</fullName>
    </submittedName>
</protein>
<dbReference type="Gene3D" id="3.40.50.1820">
    <property type="entry name" value="alpha/beta hydrolase"/>
    <property type="match status" value="1"/>
</dbReference>